<comment type="caution">
    <text evidence="1">The sequence shown here is derived from an EMBL/GenBank/DDBJ whole genome shotgun (WGS) entry which is preliminary data.</text>
</comment>
<evidence type="ECO:0000313" key="2">
    <source>
        <dbReference type="Proteomes" id="UP001465755"/>
    </source>
</evidence>
<accession>A0AAW1NQ55</accession>
<dbReference type="EMBL" id="JALJOQ010000196">
    <property type="protein sequence ID" value="KAK9790142.1"/>
    <property type="molecule type" value="Genomic_DNA"/>
</dbReference>
<protein>
    <submittedName>
        <fullName evidence="1">Uncharacterized protein</fullName>
    </submittedName>
</protein>
<name>A0AAW1NQ55_9CHLO</name>
<gene>
    <name evidence="1" type="ORF">WJX73_007459</name>
</gene>
<reference evidence="1 2" key="1">
    <citation type="journal article" date="2024" name="Nat. Commun.">
        <title>Phylogenomics reveals the evolutionary origins of lichenization in chlorophyte algae.</title>
        <authorList>
            <person name="Puginier C."/>
            <person name="Libourel C."/>
            <person name="Otte J."/>
            <person name="Skaloud P."/>
            <person name="Haon M."/>
            <person name="Grisel S."/>
            <person name="Petersen M."/>
            <person name="Berrin J.G."/>
            <person name="Delaux P.M."/>
            <person name="Dal Grande F."/>
            <person name="Keller J."/>
        </authorList>
    </citation>
    <scope>NUCLEOTIDE SEQUENCE [LARGE SCALE GENOMIC DNA]</scope>
    <source>
        <strain evidence="1 2">SAG 2036</strain>
    </source>
</reference>
<keyword evidence="2" id="KW-1185">Reference proteome</keyword>
<sequence length="214" mass="23461">MAFRTRTSDPLSASLQDLLSRSSLPPCLHRLYRQVLALRTGQDDLAAGGSMLTHVTEAQSAAWRLSELASNPSLAPAQFRRTQAEMKAFVLVTRAGMCKCNLQAFAQSTLALLSYNNRFGVQAVLKSQMAQLEMRALKTQRDNLAQPLMSALSSGVLEQGLAAESVHYGYAQQLQEFDSIVGMLVSIRDAEMRALSTAIKQLQSANWCSEAQYS</sequence>
<evidence type="ECO:0000313" key="1">
    <source>
        <dbReference type="EMBL" id="KAK9790142.1"/>
    </source>
</evidence>
<proteinExistence type="predicted"/>
<dbReference type="Proteomes" id="UP001465755">
    <property type="component" value="Unassembled WGS sequence"/>
</dbReference>
<dbReference type="AlphaFoldDB" id="A0AAW1NQ55"/>
<organism evidence="1 2">
    <name type="scientific">Symbiochloris irregularis</name>
    <dbReference type="NCBI Taxonomy" id="706552"/>
    <lineage>
        <taxon>Eukaryota</taxon>
        <taxon>Viridiplantae</taxon>
        <taxon>Chlorophyta</taxon>
        <taxon>core chlorophytes</taxon>
        <taxon>Trebouxiophyceae</taxon>
        <taxon>Trebouxiales</taxon>
        <taxon>Trebouxiaceae</taxon>
        <taxon>Symbiochloris</taxon>
    </lineage>
</organism>